<feature type="region of interest" description="Disordered" evidence="1">
    <location>
        <begin position="1"/>
        <end position="30"/>
    </location>
</feature>
<name>A0A382Y8H1_9ZZZZ</name>
<feature type="non-terminal residue" evidence="2">
    <location>
        <position position="49"/>
    </location>
</feature>
<evidence type="ECO:0008006" key="3">
    <source>
        <dbReference type="Google" id="ProtNLM"/>
    </source>
</evidence>
<dbReference type="EMBL" id="UINC01173278">
    <property type="protein sequence ID" value="SVD78788.1"/>
    <property type="molecule type" value="Genomic_DNA"/>
</dbReference>
<feature type="compositionally biased region" description="Basic and acidic residues" evidence="1">
    <location>
        <begin position="7"/>
        <end position="21"/>
    </location>
</feature>
<dbReference type="AlphaFoldDB" id="A0A382Y8H1"/>
<organism evidence="2">
    <name type="scientific">marine metagenome</name>
    <dbReference type="NCBI Taxonomy" id="408172"/>
    <lineage>
        <taxon>unclassified sequences</taxon>
        <taxon>metagenomes</taxon>
        <taxon>ecological metagenomes</taxon>
    </lineage>
</organism>
<evidence type="ECO:0000256" key="1">
    <source>
        <dbReference type="SAM" id="MobiDB-lite"/>
    </source>
</evidence>
<accession>A0A382Y8H1</accession>
<reference evidence="2" key="1">
    <citation type="submission" date="2018-05" db="EMBL/GenBank/DDBJ databases">
        <authorList>
            <person name="Lanie J.A."/>
            <person name="Ng W.-L."/>
            <person name="Kazmierczak K.M."/>
            <person name="Andrzejewski T.M."/>
            <person name="Davidsen T.M."/>
            <person name="Wayne K.J."/>
            <person name="Tettelin H."/>
            <person name="Glass J.I."/>
            <person name="Rusch D."/>
            <person name="Podicherti R."/>
            <person name="Tsui H.-C.T."/>
            <person name="Winkler M.E."/>
        </authorList>
    </citation>
    <scope>NUCLEOTIDE SEQUENCE</scope>
</reference>
<protein>
    <recommendedName>
        <fullName evidence="3">Nudix hydrolase domain-containing protein</fullName>
    </recommendedName>
</protein>
<proteinExistence type="predicted"/>
<evidence type="ECO:0000313" key="2">
    <source>
        <dbReference type="EMBL" id="SVD78788.1"/>
    </source>
</evidence>
<sequence length="49" mass="5358">MDDFIVSEDHLPPGIAKRIDDPPMSPSDPRPAATVVLMRDSDEGLQVLL</sequence>
<gene>
    <name evidence="2" type="ORF">METZ01_LOCUS431642</name>
</gene>